<accession>A8NJY3</accession>
<evidence type="ECO:0000256" key="1">
    <source>
        <dbReference type="SAM" id="MobiDB-lite"/>
    </source>
</evidence>
<dbReference type="KEGG" id="cci:CC1G_11730"/>
<keyword evidence="3" id="KW-1185">Reference proteome</keyword>
<name>A8NJY3_COPC7</name>
<evidence type="ECO:0000313" key="3">
    <source>
        <dbReference type="Proteomes" id="UP000001861"/>
    </source>
</evidence>
<dbReference type="EMBL" id="AACS02000010">
    <property type="protein sequence ID" value="EAU87511.2"/>
    <property type="molecule type" value="Genomic_DNA"/>
</dbReference>
<dbReference type="AlphaFoldDB" id="A8NJY3"/>
<dbReference type="OrthoDB" id="2269034at2759"/>
<dbReference type="Proteomes" id="UP000001861">
    <property type="component" value="Unassembled WGS sequence"/>
</dbReference>
<organism evidence="2 3">
    <name type="scientific">Coprinopsis cinerea (strain Okayama-7 / 130 / ATCC MYA-4618 / FGSC 9003)</name>
    <name type="common">Inky cap fungus</name>
    <name type="synonym">Hormographiella aspergillata</name>
    <dbReference type="NCBI Taxonomy" id="240176"/>
    <lineage>
        <taxon>Eukaryota</taxon>
        <taxon>Fungi</taxon>
        <taxon>Dikarya</taxon>
        <taxon>Basidiomycota</taxon>
        <taxon>Agaricomycotina</taxon>
        <taxon>Agaricomycetes</taxon>
        <taxon>Agaricomycetidae</taxon>
        <taxon>Agaricales</taxon>
        <taxon>Agaricineae</taxon>
        <taxon>Psathyrellaceae</taxon>
        <taxon>Coprinopsis</taxon>
    </lineage>
</organism>
<dbReference type="VEuPathDB" id="FungiDB:CC1G_11730"/>
<reference evidence="2 3" key="1">
    <citation type="journal article" date="2010" name="Proc. Natl. Acad. Sci. U.S.A.">
        <title>Insights into evolution of multicellular fungi from the assembled chromosomes of the mushroom Coprinopsis cinerea (Coprinus cinereus).</title>
        <authorList>
            <person name="Stajich J.E."/>
            <person name="Wilke S.K."/>
            <person name="Ahren D."/>
            <person name="Au C.H."/>
            <person name="Birren B.W."/>
            <person name="Borodovsky M."/>
            <person name="Burns C."/>
            <person name="Canback B."/>
            <person name="Casselton L.A."/>
            <person name="Cheng C.K."/>
            <person name="Deng J."/>
            <person name="Dietrich F.S."/>
            <person name="Fargo D.C."/>
            <person name="Farman M.L."/>
            <person name="Gathman A.C."/>
            <person name="Goldberg J."/>
            <person name="Guigo R."/>
            <person name="Hoegger P.J."/>
            <person name="Hooker J.B."/>
            <person name="Huggins A."/>
            <person name="James T.Y."/>
            <person name="Kamada T."/>
            <person name="Kilaru S."/>
            <person name="Kodira C."/>
            <person name="Kues U."/>
            <person name="Kupfer D."/>
            <person name="Kwan H.S."/>
            <person name="Lomsadze A."/>
            <person name="Li W."/>
            <person name="Lilly W.W."/>
            <person name="Ma L.J."/>
            <person name="Mackey A.J."/>
            <person name="Manning G."/>
            <person name="Martin F."/>
            <person name="Muraguchi H."/>
            <person name="Natvig D.O."/>
            <person name="Palmerini H."/>
            <person name="Ramesh M.A."/>
            <person name="Rehmeyer C.J."/>
            <person name="Roe B.A."/>
            <person name="Shenoy N."/>
            <person name="Stanke M."/>
            <person name="Ter-Hovhannisyan V."/>
            <person name="Tunlid A."/>
            <person name="Velagapudi R."/>
            <person name="Vision T.J."/>
            <person name="Zeng Q."/>
            <person name="Zolan M.E."/>
            <person name="Pukkila P.J."/>
        </authorList>
    </citation>
    <scope>NUCLEOTIDE SEQUENCE [LARGE SCALE GENOMIC DNA]</scope>
    <source>
        <strain evidence="3">Okayama-7 / 130 / ATCC MYA-4618 / FGSC 9003</strain>
    </source>
</reference>
<sequence>MAQHIWVESPITHDDITFIDNDQMETTDSPWDTSSTTAKPQPPPPTPHSSMMAAEWLVFNPNPGPQSAPWFSASEQDLFRNTEEVMDTFDVVLHRPVRPKLHINALPNEVLGEVFDLYTHSVESSYTPGRYGAVSVSRDKPNNPTILGRVCSRWRTLSHLTAKLWSKIAVISPFVKDVRILKHWLERSASRPLDITIVQRYPTRDMDIAIQSIFHLVLGENKRLRSISLDLCFNIERHLLCRTHIPLPRLTQFQLDLPACATVLQNAPWQRLHSVTLNDLEQANLPALFSVCENVQSLTIHRLEGPAGFPSPVCLPRLRELTLGYASDLSTIFNNLSLPALQTDSAISEGDDVYERGGSRWRSVVNDTFAFRSNSFAICVC</sequence>
<dbReference type="GeneID" id="6010835"/>
<gene>
    <name evidence="2" type="ORF">CC1G_11730</name>
</gene>
<feature type="compositionally biased region" description="Low complexity" evidence="1">
    <location>
        <begin position="26"/>
        <end position="39"/>
    </location>
</feature>
<evidence type="ECO:0000313" key="2">
    <source>
        <dbReference type="EMBL" id="EAU87511.2"/>
    </source>
</evidence>
<dbReference type="RefSeq" id="XP_001834321.2">
    <property type="nucleotide sequence ID" value="XM_001834269.2"/>
</dbReference>
<protein>
    <submittedName>
        <fullName evidence="2">Uncharacterized protein</fullName>
    </submittedName>
</protein>
<feature type="region of interest" description="Disordered" evidence="1">
    <location>
        <begin position="23"/>
        <end position="50"/>
    </location>
</feature>
<proteinExistence type="predicted"/>
<comment type="caution">
    <text evidence="2">The sequence shown here is derived from an EMBL/GenBank/DDBJ whole genome shotgun (WGS) entry which is preliminary data.</text>
</comment>
<dbReference type="HOGENOM" id="CLU_725656_0_0_1"/>
<dbReference type="InParanoid" id="A8NJY3"/>